<dbReference type="InterPro" id="IPR000980">
    <property type="entry name" value="SH2"/>
</dbReference>
<feature type="domain" description="SH2" evidence="7">
    <location>
        <begin position="95"/>
        <end position="130"/>
    </location>
</feature>
<dbReference type="Gene3D" id="3.30.505.10">
    <property type="entry name" value="SH2 domain"/>
    <property type="match status" value="1"/>
</dbReference>
<dbReference type="InterPro" id="IPR036860">
    <property type="entry name" value="SH2_dom_sf"/>
</dbReference>
<dbReference type="PRINTS" id="PR00401">
    <property type="entry name" value="SH2DOMAIN"/>
</dbReference>
<dbReference type="CDD" id="cd16448">
    <property type="entry name" value="RING-H2"/>
    <property type="match status" value="1"/>
</dbReference>
<protein>
    <recommendedName>
        <fullName evidence="11">RING-type domain-containing protein</fullName>
    </recommendedName>
</protein>
<evidence type="ECO:0000256" key="5">
    <source>
        <dbReference type="PROSITE-ProRule" id="PRU00191"/>
    </source>
</evidence>
<proteinExistence type="predicted"/>
<dbReference type="InterPro" id="IPR001841">
    <property type="entry name" value="Znf_RING"/>
</dbReference>
<evidence type="ECO:0000256" key="3">
    <source>
        <dbReference type="ARBA" id="ARBA00022833"/>
    </source>
</evidence>
<dbReference type="PANTHER" id="PTHR22763">
    <property type="entry name" value="RING ZINC FINGER PROTEIN"/>
    <property type="match status" value="1"/>
</dbReference>
<dbReference type="PANTHER" id="PTHR22763:SF162">
    <property type="entry name" value="TRANSMEMBRANE E3 UBIQUITIN-PROTEIN LIGASE 1"/>
    <property type="match status" value="1"/>
</dbReference>
<keyword evidence="3" id="KW-0862">Zinc</keyword>
<dbReference type="GO" id="GO:0012505">
    <property type="term" value="C:endomembrane system"/>
    <property type="evidence" value="ECO:0007669"/>
    <property type="project" value="TreeGrafter"/>
</dbReference>
<dbReference type="GO" id="GO:0008270">
    <property type="term" value="F:zinc ion binding"/>
    <property type="evidence" value="ECO:0007669"/>
    <property type="project" value="UniProtKB-KW"/>
</dbReference>
<evidence type="ECO:0000313" key="9">
    <source>
        <dbReference type="EMBL" id="KNC73043.1"/>
    </source>
</evidence>
<dbReference type="SUPFAM" id="SSF57850">
    <property type="entry name" value="RING/U-box"/>
    <property type="match status" value="1"/>
</dbReference>
<evidence type="ECO:0000259" key="8">
    <source>
        <dbReference type="PROSITE" id="PS50089"/>
    </source>
</evidence>
<evidence type="ECO:0008006" key="11">
    <source>
        <dbReference type="Google" id="ProtNLM"/>
    </source>
</evidence>
<dbReference type="Gene3D" id="3.30.40.10">
    <property type="entry name" value="Zinc/RING finger domain, C3HC4 (zinc finger)"/>
    <property type="match status" value="1"/>
</dbReference>
<dbReference type="Pfam" id="PF00017">
    <property type="entry name" value="SH2"/>
    <property type="match status" value="1"/>
</dbReference>
<dbReference type="AlphaFoldDB" id="A0A0L0FAA9"/>
<evidence type="ECO:0000256" key="6">
    <source>
        <dbReference type="SAM" id="MobiDB-lite"/>
    </source>
</evidence>
<dbReference type="InterPro" id="IPR050731">
    <property type="entry name" value="HRD1_E3_ubiq-ligases"/>
</dbReference>
<dbReference type="Pfam" id="PF13639">
    <property type="entry name" value="zf-RING_2"/>
    <property type="match status" value="1"/>
</dbReference>
<evidence type="ECO:0000256" key="4">
    <source>
        <dbReference type="PROSITE-ProRule" id="PRU00175"/>
    </source>
</evidence>
<dbReference type="Proteomes" id="UP000054560">
    <property type="component" value="Unassembled WGS sequence"/>
</dbReference>
<evidence type="ECO:0000313" key="10">
    <source>
        <dbReference type="Proteomes" id="UP000054560"/>
    </source>
</evidence>
<keyword evidence="5" id="KW-0727">SH2 domain</keyword>
<dbReference type="SMART" id="SM00184">
    <property type="entry name" value="RING"/>
    <property type="match status" value="1"/>
</dbReference>
<dbReference type="EMBL" id="KQ246172">
    <property type="protein sequence ID" value="KNC73043.1"/>
    <property type="molecule type" value="Genomic_DNA"/>
</dbReference>
<accession>A0A0L0FAA9</accession>
<dbReference type="PROSITE" id="PS50001">
    <property type="entry name" value="SH2"/>
    <property type="match status" value="1"/>
</dbReference>
<evidence type="ECO:0000256" key="2">
    <source>
        <dbReference type="ARBA" id="ARBA00022771"/>
    </source>
</evidence>
<reference evidence="9 10" key="1">
    <citation type="submission" date="2011-02" db="EMBL/GenBank/DDBJ databases">
        <title>The Genome Sequence of Sphaeroforma arctica JP610.</title>
        <authorList>
            <consortium name="The Broad Institute Genome Sequencing Platform"/>
            <person name="Russ C."/>
            <person name="Cuomo C."/>
            <person name="Young S.K."/>
            <person name="Zeng Q."/>
            <person name="Gargeya S."/>
            <person name="Alvarado L."/>
            <person name="Berlin A."/>
            <person name="Chapman S.B."/>
            <person name="Chen Z."/>
            <person name="Freedman E."/>
            <person name="Gellesch M."/>
            <person name="Goldberg J."/>
            <person name="Griggs A."/>
            <person name="Gujja S."/>
            <person name="Heilman E."/>
            <person name="Heiman D."/>
            <person name="Howarth C."/>
            <person name="Mehta T."/>
            <person name="Neiman D."/>
            <person name="Pearson M."/>
            <person name="Roberts A."/>
            <person name="Saif S."/>
            <person name="Shea T."/>
            <person name="Shenoy N."/>
            <person name="Sisk P."/>
            <person name="Stolte C."/>
            <person name="Sykes S."/>
            <person name="White J."/>
            <person name="Yandava C."/>
            <person name="Burger G."/>
            <person name="Gray M.W."/>
            <person name="Holland P.W.H."/>
            <person name="King N."/>
            <person name="Lang F.B.F."/>
            <person name="Roger A.J."/>
            <person name="Ruiz-Trillo I."/>
            <person name="Haas B."/>
            <person name="Nusbaum C."/>
            <person name="Birren B."/>
        </authorList>
    </citation>
    <scope>NUCLEOTIDE SEQUENCE [LARGE SCALE GENOMIC DNA]</scope>
    <source>
        <strain evidence="9 10">JP610</strain>
    </source>
</reference>
<dbReference type="OrthoDB" id="1636213at2759"/>
<organism evidence="9 10">
    <name type="scientific">Sphaeroforma arctica JP610</name>
    <dbReference type="NCBI Taxonomy" id="667725"/>
    <lineage>
        <taxon>Eukaryota</taxon>
        <taxon>Ichthyosporea</taxon>
        <taxon>Ichthyophonida</taxon>
        <taxon>Sphaeroforma</taxon>
    </lineage>
</organism>
<name>A0A0L0FAA9_9EUKA</name>
<dbReference type="eggNOG" id="ENOG502S99M">
    <property type="taxonomic scope" value="Eukaryota"/>
</dbReference>
<dbReference type="GO" id="GO:0061630">
    <property type="term" value="F:ubiquitin protein ligase activity"/>
    <property type="evidence" value="ECO:0007669"/>
    <property type="project" value="TreeGrafter"/>
</dbReference>
<dbReference type="RefSeq" id="XP_014146945.1">
    <property type="nucleotide sequence ID" value="XM_014291470.1"/>
</dbReference>
<evidence type="ECO:0000256" key="1">
    <source>
        <dbReference type="ARBA" id="ARBA00022723"/>
    </source>
</evidence>
<evidence type="ECO:0000259" key="7">
    <source>
        <dbReference type="PROSITE" id="PS50001"/>
    </source>
</evidence>
<feature type="domain" description="RING-type" evidence="8">
    <location>
        <begin position="33"/>
        <end position="76"/>
    </location>
</feature>
<keyword evidence="1" id="KW-0479">Metal-binding</keyword>
<dbReference type="PROSITE" id="PS50089">
    <property type="entry name" value="ZF_RING_2"/>
    <property type="match status" value="1"/>
</dbReference>
<dbReference type="InterPro" id="IPR013083">
    <property type="entry name" value="Znf_RING/FYVE/PHD"/>
</dbReference>
<gene>
    <name evidence="9" type="ORF">SARC_14395</name>
</gene>
<feature type="non-terminal residue" evidence="9">
    <location>
        <position position="130"/>
    </location>
</feature>
<dbReference type="GO" id="GO:0043161">
    <property type="term" value="P:proteasome-mediated ubiquitin-dependent protein catabolic process"/>
    <property type="evidence" value="ECO:0007669"/>
    <property type="project" value="TreeGrafter"/>
</dbReference>
<dbReference type="GeneID" id="25914899"/>
<dbReference type="SUPFAM" id="SSF55550">
    <property type="entry name" value="SH2 domain"/>
    <property type="match status" value="1"/>
</dbReference>
<sequence>MSTNMNFKPAPGGSVSRKPSALSRESTSSVVTCPICWEDLVMEKRALFTTDCGHKFHFSCIQVNFVGGNLLCPMCRAHFKEPPVILQDRTMNAKWYWNDISRERAEALLLQDGTDGCFLVRESTSMPGKY</sequence>
<feature type="region of interest" description="Disordered" evidence="6">
    <location>
        <begin position="1"/>
        <end position="21"/>
    </location>
</feature>
<keyword evidence="2 4" id="KW-0863">Zinc-finger</keyword>
<keyword evidence="10" id="KW-1185">Reference proteome</keyword>